<organism evidence="2 3">
    <name type="scientific">Azonexus hydrophilus</name>
    <dbReference type="NCBI Taxonomy" id="418702"/>
    <lineage>
        <taxon>Bacteria</taxon>
        <taxon>Pseudomonadati</taxon>
        <taxon>Pseudomonadota</taxon>
        <taxon>Betaproteobacteria</taxon>
        <taxon>Rhodocyclales</taxon>
        <taxon>Azonexaceae</taxon>
        <taxon>Azonexus</taxon>
    </lineage>
</organism>
<keyword evidence="3" id="KW-1185">Reference proteome</keyword>
<dbReference type="Proteomes" id="UP000187526">
    <property type="component" value="Unassembled WGS sequence"/>
</dbReference>
<reference evidence="2 3" key="1">
    <citation type="submission" date="2016-10" db="EMBL/GenBank/DDBJ databases">
        <title>Alkaliphiles isolated from bioreactors.</title>
        <authorList>
            <person name="Salah Z."/>
            <person name="Rout S.P."/>
            <person name="Humphreys P.N."/>
        </authorList>
    </citation>
    <scope>NUCLEOTIDE SEQUENCE [LARGE SCALE GENOMIC DNA]</scope>
    <source>
        <strain evidence="2 3">ZS02</strain>
    </source>
</reference>
<feature type="compositionally biased region" description="Low complexity" evidence="1">
    <location>
        <begin position="54"/>
        <end position="70"/>
    </location>
</feature>
<dbReference type="EMBL" id="MTHD01000005">
    <property type="protein sequence ID" value="OMG52568.1"/>
    <property type="molecule type" value="Genomic_DNA"/>
</dbReference>
<dbReference type="AlphaFoldDB" id="A0A1R1I1E2"/>
<evidence type="ECO:0008006" key="4">
    <source>
        <dbReference type="Google" id="ProtNLM"/>
    </source>
</evidence>
<comment type="caution">
    <text evidence="2">The sequence shown here is derived from an EMBL/GenBank/DDBJ whole genome shotgun (WGS) entry which is preliminary data.</text>
</comment>
<evidence type="ECO:0000313" key="3">
    <source>
        <dbReference type="Proteomes" id="UP000187526"/>
    </source>
</evidence>
<evidence type="ECO:0000313" key="2">
    <source>
        <dbReference type="EMBL" id="OMG52568.1"/>
    </source>
</evidence>
<feature type="region of interest" description="Disordered" evidence="1">
    <location>
        <begin position="53"/>
        <end position="82"/>
    </location>
</feature>
<protein>
    <recommendedName>
        <fullName evidence="4">TonB C-terminal domain-containing protein</fullName>
    </recommendedName>
</protein>
<evidence type="ECO:0000256" key="1">
    <source>
        <dbReference type="SAM" id="MobiDB-lite"/>
    </source>
</evidence>
<accession>A0A1R1I1E2</accession>
<proteinExistence type="predicted"/>
<dbReference type="STRING" id="418702.BJN45_14895"/>
<sequence length="269" mass="29376">MLPMPSSRPLHGDTAFYRALAASCLVHLLLLLLPSQEPAIMHAVPSRMEARLQARPAVAETPAPATEAPRQTSVKPDKAKTRTRILSAKKSSTPTWTTAEKSEMDSFLNELEKAPKPSLAQRSLAMAREQGRQMAAREEAEEALLELRPNAPPVNAFSLETYLDGMVRRLNRSAAFVERNQRDPGIRPAAVQFRLHPDGSLKSFVVLNAGDQAGEIAYIKAIIERSLPFSPFPPDIDRAARSLGITICIRPGSSGDGAGFTRMNGNRCN</sequence>
<gene>
    <name evidence="2" type="ORF">BJN45_14895</name>
</gene>
<dbReference type="OrthoDB" id="9180702at2"/>
<name>A0A1R1I1E2_9RHOO</name>